<organism evidence="1 2">
    <name type="scientific">Spirosoma fluviale</name>
    <dbReference type="NCBI Taxonomy" id="1597977"/>
    <lineage>
        <taxon>Bacteria</taxon>
        <taxon>Pseudomonadati</taxon>
        <taxon>Bacteroidota</taxon>
        <taxon>Cytophagia</taxon>
        <taxon>Cytophagales</taxon>
        <taxon>Cytophagaceae</taxon>
        <taxon>Spirosoma</taxon>
    </lineage>
</organism>
<evidence type="ECO:0008006" key="3">
    <source>
        <dbReference type="Google" id="ProtNLM"/>
    </source>
</evidence>
<keyword evidence="2" id="KW-1185">Reference proteome</keyword>
<sequence length="141" mass="16436">MALIGFWWFLSINERDTLKPIDAMDNLFNIIVDIQDLTTRQTQQYQFRHTHHSLERASQRSIGKEQLALALAYGETYHKQGLIFYVLGEKKLPAALCRKINARNIVVVVNGDSGQILTCYRNPDPHKYIRLKTKRLTHWPT</sequence>
<gene>
    <name evidence="1" type="ORF">SAMN06269250_5305</name>
</gene>
<dbReference type="Proteomes" id="UP000219452">
    <property type="component" value="Unassembled WGS sequence"/>
</dbReference>
<dbReference type="RefSeq" id="WP_097129911.1">
    <property type="nucleotide sequence ID" value="NZ_OCNH01000005.1"/>
</dbReference>
<proteinExistence type="predicted"/>
<name>A0A286GLP0_9BACT</name>
<dbReference type="AlphaFoldDB" id="A0A286GLP0"/>
<evidence type="ECO:0000313" key="2">
    <source>
        <dbReference type="Proteomes" id="UP000219452"/>
    </source>
</evidence>
<protein>
    <recommendedName>
        <fullName evidence="3">DUF4258 domain-containing protein</fullName>
    </recommendedName>
</protein>
<evidence type="ECO:0000313" key="1">
    <source>
        <dbReference type="EMBL" id="SOD96430.1"/>
    </source>
</evidence>
<dbReference type="OrthoDB" id="893367at2"/>
<accession>A0A286GLP0</accession>
<dbReference type="EMBL" id="OCNH01000005">
    <property type="protein sequence ID" value="SOD96430.1"/>
    <property type="molecule type" value="Genomic_DNA"/>
</dbReference>
<reference evidence="2" key="1">
    <citation type="submission" date="2017-09" db="EMBL/GenBank/DDBJ databases">
        <authorList>
            <person name="Varghese N."/>
            <person name="Submissions S."/>
        </authorList>
    </citation>
    <scope>NUCLEOTIDE SEQUENCE [LARGE SCALE GENOMIC DNA]</scope>
    <source>
        <strain evidence="2">DSM 29961</strain>
    </source>
</reference>